<name>U2YNF1_9SPHN</name>
<dbReference type="OrthoDB" id="7508601at2"/>
<evidence type="ECO:0000256" key="1">
    <source>
        <dbReference type="RuleBase" id="RU003942"/>
    </source>
</evidence>
<dbReference type="RefSeq" id="WP_021690915.1">
    <property type="nucleotide sequence ID" value="NZ_BASZ01000007.1"/>
</dbReference>
<dbReference type="EMBL" id="BASZ01000007">
    <property type="protein sequence ID" value="GAD50097.1"/>
    <property type="molecule type" value="Genomic_DNA"/>
</dbReference>
<dbReference type="Gene3D" id="1.10.3730.20">
    <property type="match status" value="1"/>
</dbReference>
<dbReference type="GO" id="GO:0022857">
    <property type="term" value="F:transmembrane transporter activity"/>
    <property type="evidence" value="ECO:0007669"/>
    <property type="project" value="InterPro"/>
</dbReference>
<comment type="caution">
    <text evidence="3">The sequence shown here is derived from an EMBL/GenBank/DDBJ whole genome shotgun (WGS) entry which is preliminary data.</text>
</comment>
<feature type="transmembrane region" description="Helical" evidence="2">
    <location>
        <begin position="92"/>
        <end position="110"/>
    </location>
</feature>
<evidence type="ECO:0008006" key="5">
    <source>
        <dbReference type="Google" id="ProtNLM"/>
    </source>
</evidence>
<proteinExistence type="inferred from homology"/>
<dbReference type="eggNOG" id="ENOG5031XD1">
    <property type="taxonomic scope" value="Bacteria"/>
</dbReference>
<evidence type="ECO:0000256" key="2">
    <source>
        <dbReference type="SAM" id="Phobius"/>
    </source>
</evidence>
<dbReference type="SUPFAM" id="SSF103481">
    <property type="entry name" value="Multidrug resistance efflux transporter EmrE"/>
    <property type="match status" value="1"/>
</dbReference>
<keyword evidence="1 2" id="KW-0812">Transmembrane</keyword>
<sequence length="111" mass="11432">MVAGLSLRAIVLFIVVVLGQIGGSVLLGRTAGFTHLGWSLLCALIYVISFYCLAVLLKEGAALSLLMPLMAATVPIGAILISVFVFGEAASWMRLALLGLACVIVAVASAV</sequence>
<keyword evidence="2" id="KW-0472">Membrane</keyword>
<dbReference type="InterPro" id="IPR037185">
    <property type="entry name" value="EmrE-like"/>
</dbReference>
<evidence type="ECO:0000313" key="4">
    <source>
        <dbReference type="Proteomes" id="UP000016568"/>
    </source>
</evidence>
<accession>U2YNF1</accession>
<comment type="similarity">
    <text evidence="1">Belongs to the drug/metabolite transporter (DMT) superfamily. Small multidrug resistance (SMR) (TC 2.A.7.1) family.</text>
</comment>
<keyword evidence="2" id="KW-1133">Transmembrane helix</keyword>
<evidence type="ECO:0000313" key="3">
    <source>
        <dbReference type="EMBL" id="GAD50097.1"/>
    </source>
</evidence>
<feature type="transmembrane region" description="Helical" evidence="2">
    <location>
        <begin position="35"/>
        <end position="57"/>
    </location>
</feature>
<dbReference type="InterPro" id="IPR045324">
    <property type="entry name" value="Small_multidrug_res"/>
</dbReference>
<dbReference type="Pfam" id="PF00893">
    <property type="entry name" value="Multi_Drug_Res"/>
    <property type="match status" value="1"/>
</dbReference>
<reference evidence="3 4" key="1">
    <citation type="submission" date="2013-09" db="EMBL/GenBank/DDBJ databases">
        <title>Whole genome shotgun sequence of Novosphingobium tardaugens NBRC 16725.</title>
        <authorList>
            <person name="Isaki S."/>
            <person name="Hosoyama A."/>
            <person name="Tsuchikane K."/>
            <person name="Katsumata H."/>
            <person name="Ando Y."/>
            <person name="Yamazaki S."/>
            <person name="Fujita N."/>
        </authorList>
    </citation>
    <scope>NUCLEOTIDE SEQUENCE [LARGE SCALE GENOMIC DNA]</scope>
    <source>
        <strain evidence="3 4">NBRC 16725</strain>
    </source>
</reference>
<keyword evidence="4" id="KW-1185">Reference proteome</keyword>
<dbReference type="AlphaFoldDB" id="U2YNF1"/>
<dbReference type="Proteomes" id="UP000016568">
    <property type="component" value="Unassembled WGS sequence"/>
</dbReference>
<dbReference type="KEGG" id="ntd:EGO55_06280"/>
<gene>
    <name evidence="3" type="ORF">NT2_07_00970</name>
</gene>
<feature type="transmembrane region" description="Helical" evidence="2">
    <location>
        <begin position="64"/>
        <end position="86"/>
    </location>
</feature>
<comment type="subcellular location">
    <subcellularLocation>
        <location evidence="1">Cell membrane</location>
        <topology evidence="1">Multi-pass membrane protein</topology>
    </subcellularLocation>
</comment>
<organism evidence="3 4">
    <name type="scientific">Caenibius tardaugens NBRC 16725</name>
    <dbReference type="NCBI Taxonomy" id="1219035"/>
    <lineage>
        <taxon>Bacteria</taxon>
        <taxon>Pseudomonadati</taxon>
        <taxon>Pseudomonadota</taxon>
        <taxon>Alphaproteobacteria</taxon>
        <taxon>Sphingomonadales</taxon>
        <taxon>Erythrobacteraceae</taxon>
        <taxon>Caenibius</taxon>
    </lineage>
</organism>
<dbReference type="GO" id="GO:0005886">
    <property type="term" value="C:plasma membrane"/>
    <property type="evidence" value="ECO:0007669"/>
    <property type="project" value="UniProtKB-SubCell"/>
</dbReference>
<protein>
    <recommendedName>
        <fullName evidence="5">EamA domain-containing protein</fullName>
    </recommendedName>
</protein>